<name>A0A150X8B8_ROSEK</name>
<protein>
    <submittedName>
        <fullName evidence="1">Uncharacterized protein</fullName>
    </submittedName>
</protein>
<accession>A0A150X8B8</accession>
<comment type="caution">
    <text evidence="1">The sequence shown here is derived from an EMBL/GenBank/DDBJ whole genome shotgun (WGS) entry which is preliminary data.</text>
</comment>
<gene>
    <name evidence="1" type="ORF">MB14_06835</name>
</gene>
<sequence length="107" mass="12221">MILVYFGNNAEKKIGKMKSPVKSDSFPVSTFEYSYLRTKSFSRRIASPKRNKGDLKISIREFALMQSITSNDPAKKRKAFEAITCPPKPKFTKCTNLSESLTWPMFS</sequence>
<dbReference type="AlphaFoldDB" id="A0A150X8B8"/>
<proteinExistence type="predicted"/>
<organism evidence="1 2">
    <name type="scientific">Roseivirga ehrenbergii (strain DSM 102268 / JCM 13514 / KCTC 12282 / NCIMB 14502 / KMM 6017)</name>
    <dbReference type="NCBI Taxonomy" id="279360"/>
    <lineage>
        <taxon>Bacteria</taxon>
        <taxon>Pseudomonadati</taxon>
        <taxon>Bacteroidota</taxon>
        <taxon>Cytophagia</taxon>
        <taxon>Cytophagales</taxon>
        <taxon>Roseivirgaceae</taxon>
        <taxon>Roseivirga</taxon>
    </lineage>
</organism>
<keyword evidence="2" id="KW-1185">Reference proteome</keyword>
<dbReference type="Proteomes" id="UP000075583">
    <property type="component" value="Unassembled WGS sequence"/>
</dbReference>
<dbReference type="EMBL" id="LQZQ01000045">
    <property type="protein sequence ID" value="KYG74912.1"/>
    <property type="molecule type" value="Genomic_DNA"/>
</dbReference>
<reference evidence="1" key="1">
    <citation type="submission" date="2016-01" db="EMBL/GenBank/DDBJ databases">
        <title>Genome sequencing of Roseivirga ehrenbergii KMM 6017.</title>
        <authorList>
            <person name="Selvaratnam C."/>
            <person name="Thevarajoo S."/>
            <person name="Goh K.M."/>
            <person name="Ee R."/>
            <person name="Chan K.-G."/>
            <person name="Chong C.S."/>
        </authorList>
    </citation>
    <scope>NUCLEOTIDE SEQUENCE [LARGE SCALE GENOMIC DNA]</scope>
    <source>
        <strain evidence="1">KMM 6017</strain>
    </source>
</reference>
<evidence type="ECO:0000313" key="1">
    <source>
        <dbReference type="EMBL" id="KYG74912.1"/>
    </source>
</evidence>
<evidence type="ECO:0000313" key="2">
    <source>
        <dbReference type="Proteomes" id="UP000075583"/>
    </source>
</evidence>